<name>A0AAV4MPF9_CAEEX</name>
<dbReference type="EMBL" id="BPLR01002492">
    <property type="protein sequence ID" value="GIX74274.1"/>
    <property type="molecule type" value="Genomic_DNA"/>
</dbReference>
<comment type="caution">
    <text evidence="1">The sequence shown here is derived from an EMBL/GenBank/DDBJ whole genome shotgun (WGS) entry which is preliminary data.</text>
</comment>
<gene>
    <name evidence="1" type="ORF">CEXT_537841</name>
</gene>
<sequence>MLHNKTDKNTYPSENVLLSHRKRKFISSHKTNPTTTVHWELTQNILLSLTKKNPPMNIFVNRIFDWKQIFTTLLHESHFTACDTSRRKTSWIPPKTGNPLYPQTAGRGPFFCSTKWASPNMSAHAAQFLLCVTKIRI</sequence>
<evidence type="ECO:0000313" key="2">
    <source>
        <dbReference type="Proteomes" id="UP001054945"/>
    </source>
</evidence>
<reference evidence="1 2" key="1">
    <citation type="submission" date="2021-06" db="EMBL/GenBank/DDBJ databases">
        <title>Caerostris extrusa draft genome.</title>
        <authorList>
            <person name="Kono N."/>
            <person name="Arakawa K."/>
        </authorList>
    </citation>
    <scope>NUCLEOTIDE SEQUENCE [LARGE SCALE GENOMIC DNA]</scope>
</reference>
<protein>
    <submittedName>
        <fullName evidence="1">Uncharacterized protein</fullName>
    </submittedName>
</protein>
<accession>A0AAV4MPF9</accession>
<proteinExistence type="predicted"/>
<evidence type="ECO:0000313" key="1">
    <source>
        <dbReference type="EMBL" id="GIX74274.1"/>
    </source>
</evidence>
<organism evidence="1 2">
    <name type="scientific">Caerostris extrusa</name>
    <name type="common">Bark spider</name>
    <name type="synonym">Caerostris bankana</name>
    <dbReference type="NCBI Taxonomy" id="172846"/>
    <lineage>
        <taxon>Eukaryota</taxon>
        <taxon>Metazoa</taxon>
        <taxon>Ecdysozoa</taxon>
        <taxon>Arthropoda</taxon>
        <taxon>Chelicerata</taxon>
        <taxon>Arachnida</taxon>
        <taxon>Araneae</taxon>
        <taxon>Araneomorphae</taxon>
        <taxon>Entelegynae</taxon>
        <taxon>Araneoidea</taxon>
        <taxon>Araneidae</taxon>
        <taxon>Caerostris</taxon>
    </lineage>
</organism>
<dbReference type="Proteomes" id="UP001054945">
    <property type="component" value="Unassembled WGS sequence"/>
</dbReference>
<keyword evidence="2" id="KW-1185">Reference proteome</keyword>
<dbReference type="AlphaFoldDB" id="A0AAV4MPF9"/>